<organism evidence="2 3">
    <name type="scientific">Marinobacter segnicrescens</name>
    <dbReference type="NCBI Taxonomy" id="430453"/>
    <lineage>
        <taxon>Bacteria</taxon>
        <taxon>Pseudomonadati</taxon>
        <taxon>Pseudomonadota</taxon>
        <taxon>Gammaproteobacteria</taxon>
        <taxon>Pseudomonadales</taxon>
        <taxon>Marinobacteraceae</taxon>
        <taxon>Marinobacter</taxon>
    </lineage>
</organism>
<keyword evidence="1" id="KW-0812">Transmembrane</keyword>
<name>A0A1I0GP87_9GAMM</name>
<feature type="transmembrane region" description="Helical" evidence="1">
    <location>
        <begin position="157"/>
        <end position="190"/>
    </location>
</feature>
<dbReference type="Proteomes" id="UP000198762">
    <property type="component" value="Unassembled WGS sequence"/>
</dbReference>
<sequence>MTDPANLREVLDRISETATGRPRVTLGAIIDTVGRRSYGPVLMIIGILLFSPLSGIPGVPTLSGLLILFISVQMLVLSGGFWLPELLMNRSLPTEKLLRGIRFIEPAAEYVDARLHPRLVLVVRRPGSYLLGGVCVLIACAMPLMEIIPFSATAAGFAIAVFGLAMVSLDGLLAVLGLIYTVTIAGLIAVNML</sequence>
<dbReference type="PANTHER" id="PTHR41795">
    <property type="entry name" value="EXOPOLYSACCHARIDE SYNTHESIS PROTEIN"/>
    <property type="match status" value="1"/>
</dbReference>
<keyword evidence="3" id="KW-1185">Reference proteome</keyword>
<dbReference type="OrthoDB" id="8635607at2"/>
<dbReference type="Pfam" id="PF06055">
    <property type="entry name" value="ExoD"/>
    <property type="match status" value="1"/>
</dbReference>
<proteinExistence type="predicted"/>
<protein>
    <submittedName>
        <fullName evidence="2">Uncharacterized conserved protein</fullName>
    </submittedName>
</protein>
<keyword evidence="1" id="KW-0472">Membrane</keyword>
<feature type="transmembrane region" description="Helical" evidence="1">
    <location>
        <begin position="62"/>
        <end position="83"/>
    </location>
</feature>
<evidence type="ECO:0000256" key="1">
    <source>
        <dbReference type="SAM" id="Phobius"/>
    </source>
</evidence>
<dbReference type="InterPro" id="IPR010331">
    <property type="entry name" value="ExoD"/>
</dbReference>
<dbReference type="AlphaFoldDB" id="A0A1I0GP87"/>
<dbReference type="RefSeq" id="WP_091853920.1">
    <property type="nucleotide sequence ID" value="NZ_FOHZ01000019.1"/>
</dbReference>
<keyword evidence="1" id="KW-1133">Transmembrane helix</keyword>
<gene>
    <name evidence="2" type="ORF">SAMN04487962_11934</name>
</gene>
<dbReference type="PIRSF" id="PIRSF033239">
    <property type="entry name" value="ExoD"/>
    <property type="match status" value="1"/>
</dbReference>
<evidence type="ECO:0000313" key="2">
    <source>
        <dbReference type="EMBL" id="SET72077.1"/>
    </source>
</evidence>
<dbReference type="PANTHER" id="PTHR41795:SF1">
    <property type="entry name" value="EXOPOLYSACCHARIDE SYNTHESIS PROTEIN"/>
    <property type="match status" value="1"/>
</dbReference>
<evidence type="ECO:0000313" key="3">
    <source>
        <dbReference type="Proteomes" id="UP000198762"/>
    </source>
</evidence>
<dbReference type="EMBL" id="FOHZ01000019">
    <property type="protein sequence ID" value="SET72077.1"/>
    <property type="molecule type" value="Genomic_DNA"/>
</dbReference>
<accession>A0A1I0GP87</accession>
<feature type="transmembrane region" description="Helical" evidence="1">
    <location>
        <begin position="38"/>
        <end position="56"/>
    </location>
</feature>
<dbReference type="STRING" id="430453.SAMN04487962_11934"/>
<reference evidence="3" key="1">
    <citation type="submission" date="2016-10" db="EMBL/GenBank/DDBJ databases">
        <authorList>
            <person name="Varghese N."/>
            <person name="Submissions S."/>
        </authorList>
    </citation>
    <scope>NUCLEOTIDE SEQUENCE [LARGE SCALE GENOMIC DNA]</scope>
    <source>
        <strain evidence="3">CGMCC 1.6489</strain>
    </source>
</reference>
<feature type="transmembrane region" description="Helical" evidence="1">
    <location>
        <begin position="127"/>
        <end position="145"/>
    </location>
</feature>